<evidence type="ECO:0000313" key="2">
    <source>
        <dbReference type="EMBL" id="PNP94637.1"/>
    </source>
</evidence>
<organism evidence="2 4">
    <name type="scientific">Hoylesella timonensis</name>
    <dbReference type="NCBI Taxonomy" id="386414"/>
    <lineage>
        <taxon>Bacteria</taxon>
        <taxon>Pseudomonadati</taxon>
        <taxon>Bacteroidota</taxon>
        <taxon>Bacteroidia</taxon>
        <taxon>Bacteroidales</taxon>
        <taxon>Prevotellaceae</taxon>
        <taxon>Hoylesella</taxon>
    </lineage>
</organism>
<dbReference type="EMBL" id="PNGI01000005">
    <property type="protein sequence ID" value="PMC10843.1"/>
    <property type="molecule type" value="Genomic_DNA"/>
</dbReference>
<dbReference type="Proteomes" id="UP000236634">
    <property type="component" value="Unassembled WGS sequence"/>
</dbReference>
<evidence type="ECO:0000313" key="1">
    <source>
        <dbReference type="EMBL" id="PMC10843.1"/>
    </source>
</evidence>
<dbReference type="Proteomes" id="UP000235661">
    <property type="component" value="Unassembled WGS sequence"/>
</dbReference>
<comment type="caution">
    <text evidence="2">The sequence shown here is derived from an EMBL/GenBank/DDBJ whole genome shotgun (WGS) entry which is preliminary data.</text>
</comment>
<evidence type="ECO:0000313" key="3">
    <source>
        <dbReference type="Proteomes" id="UP000235661"/>
    </source>
</evidence>
<protein>
    <submittedName>
        <fullName evidence="2">Dehydrogenase</fullName>
    </submittedName>
</protein>
<proteinExistence type="predicted"/>
<sequence length="40" mass="5035">MADNYLERKQREYEEHKAAWLKKKKLHLQKPKQLVRKENQ</sequence>
<dbReference type="EMBL" id="NBAX01000005">
    <property type="protein sequence ID" value="PNP94637.1"/>
    <property type="molecule type" value="Genomic_DNA"/>
</dbReference>
<gene>
    <name evidence="2" type="ORF">BFS16_07025</name>
    <name evidence="1" type="ORF">CJ232_03880</name>
</gene>
<evidence type="ECO:0000313" key="4">
    <source>
        <dbReference type="Proteomes" id="UP000236634"/>
    </source>
</evidence>
<accession>A0A2K0XJC9</accession>
<reference evidence="1 3" key="2">
    <citation type="submission" date="2017-09" db="EMBL/GenBank/DDBJ databases">
        <title>Bacterial strain isolated from the female urinary microbiota.</title>
        <authorList>
            <person name="Thomas-White K."/>
            <person name="Kumar N."/>
            <person name="Forster S."/>
            <person name="Putonti C."/>
            <person name="Lawley T."/>
            <person name="Wolfe A.J."/>
        </authorList>
    </citation>
    <scope>NUCLEOTIDE SEQUENCE [LARGE SCALE GENOMIC DNA]</scope>
    <source>
        <strain evidence="1 3">UMB0818</strain>
    </source>
</reference>
<reference evidence="2 4" key="1">
    <citation type="submission" date="2017-03" db="EMBL/GenBank/DDBJ databases">
        <authorList>
            <person name="Afonso C.L."/>
            <person name="Miller P.J."/>
            <person name="Scott M.A."/>
            <person name="Spackman E."/>
            <person name="Goraichik I."/>
            <person name="Dimitrov K.M."/>
            <person name="Suarez D.L."/>
            <person name="Swayne D.E."/>
        </authorList>
    </citation>
    <scope>NUCLEOTIDE SEQUENCE [LARGE SCALE GENOMIC DNA]</scope>
    <source>
        <strain evidence="2 4">DNF00076</strain>
    </source>
</reference>
<name>A0A2K0XJC9_9BACT</name>
<dbReference type="AlphaFoldDB" id="A0A2K0XJC9"/>